<evidence type="ECO:0000313" key="1">
    <source>
        <dbReference type="EMBL" id="RNF10285.1"/>
    </source>
</evidence>
<dbReference type="Gene3D" id="3.10.129.10">
    <property type="entry name" value="Hotdog Thioesterase"/>
    <property type="match status" value="1"/>
</dbReference>
<organism evidence="1 2">
    <name type="scientific">Trypanosoma rangeli</name>
    <dbReference type="NCBI Taxonomy" id="5698"/>
    <lineage>
        <taxon>Eukaryota</taxon>
        <taxon>Discoba</taxon>
        <taxon>Euglenozoa</taxon>
        <taxon>Kinetoplastea</taxon>
        <taxon>Metakinetoplastina</taxon>
        <taxon>Trypanosomatida</taxon>
        <taxon>Trypanosomatidae</taxon>
        <taxon>Trypanosoma</taxon>
        <taxon>Herpetosoma</taxon>
    </lineage>
</organism>
<protein>
    <recommendedName>
        <fullName evidence="3">Thioesterase domain-containing protein</fullName>
    </recommendedName>
</protein>
<proteinExistence type="predicted"/>
<dbReference type="RefSeq" id="XP_029241464.1">
    <property type="nucleotide sequence ID" value="XM_029378662.1"/>
</dbReference>
<dbReference type="EMBL" id="MKGL01000034">
    <property type="protein sequence ID" value="RNF10285.1"/>
    <property type="molecule type" value="Genomic_DNA"/>
</dbReference>
<keyword evidence="2" id="KW-1185">Reference proteome</keyword>
<dbReference type="AlphaFoldDB" id="A0A3S5IS88"/>
<evidence type="ECO:0000313" key="2">
    <source>
        <dbReference type="Proteomes" id="UP000283634"/>
    </source>
</evidence>
<comment type="caution">
    <text evidence="1">The sequence shown here is derived from an EMBL/GenBank/DDBJ whole genome shotgun (WGS) entry which is preliminary data.</text>
</comment>
<dbReference type="InterPro" id="IPR029069">
    <property type="entry name" value="HotDog_dom_sf"/>
</dbReference>
<dbReference type="GeneID" id="40325561"/>
<sequence>MPVNGGSGVCERLLFLHGTSDLLAAQLRLKELTLYPERGTPQEKDRRDDVNTDVCWCLLPPAHFSAWCQNRHGTLHGGLCLALFLAVCKAHLRRQGGTVGEVTHVSIQYMRPVFTTSALAVWSELHENISGANAAARHGGGVVRATMELYMQPNPQQRGGEQAEAGQEHLGLLKKGQKMDAALCCCRAFITIARKLTPAGHHL</sequence>
<dbReference type="SUPFAM" id="SSF54637">
    <property type="entry name" value="Thioesterase/thiol ester dehydrase-isomerase"/>
    <property type="match status" value="1"/>
</dbReference>
<dbReference type="OrthoDB" id="10433318at2759"/>
<gene>
    <name evidence="1" type="ORF">TraAM80_01628</name>
</gene>
<evidence type="ECO:0008006" key="3">
    <source>
        <dbReference type="Google" id="ProtNLM"/>
    </source>
</evidence>
<name>A0A3S5IS88_TRYRA</name>
<accession>A0A3S5IS88</accession>
<dbReference type="Proteomes" id="UP000283634">
    <property type="component" value="Unassembled WGS sequence"/>
</dbReference>
<reference evidence="1 2" key="1">
    <citation type="journal article" date="2018" name="BMC Genomics">
        <title>Genomic comparison of Trypanosoma conorhini and Trypanosoma rangeli to Trypanosoma cruzi strains of high and low virulence.</title>
        <authorList>
            <person name="Bradwell K.R."/>
            <person name="Koparde V.N."/>
            <person name="Matveyev A.V."/>
            <person name="Serrano M.G."/>
            <person name="Alves J.M."/>
            <person name="Parikh H."/>
            <person name="Huang B."/>
            <person name="Lee V."/>
            <person name="Espinosa-Alvarez O."/>
            <person name="Ortiz P.A."/>
            <person name="Costa-Martins A.G."/>
            <person name="Teixeira M.M."/>
            <person name="Buck G.A."/>
        </authorList>
    </citation>
    <scope>NUCLEOTIDE SEQUENCE [LARGE SCALE GENOMIC DNA]</scope>
    <source>
        <strain evidence="1 2">AM80</strain>
    </source>
</reference>